<comment type="caution">
    <text evidence="5">The sequence shown here is derived from an EMBL/GenBank/DDBJ whole genome shotgun (WGS) entry which is preliminary data.</text>
</comment>
<keyword evidence="6" id="KW-1185">Reference proteome</keyword>
<protein>
    <submittedName>
        <fullName evidence="5">ROK family transcriptional regulator</fullName>
    </submittedName>
</protein>
<dbReference type="InterPro" id="IPR001387">
    <property type="entry name" value="Cro/C1-type_HTH"/>
</dbReference>
<keyword evidence="3" id="KW-0119">Carbohydrate metabolism</keyword>
<reference evidence="5" key="1">
    <citation type="submission" date="2020-09" db="EMBL/GenBank/DDBJ databases">
        <title>A novel bacterium of genus Paenibacillus, isolated from South China Sea.</title>
        <authorList>
            <person name="Huang H."/>
            <person name="Mo K."/>
            <person name="Hu Y."/>
        </authorList>
    </citation>
    <scope>NUCLEOTIDE SEQUENCE</scope>
    <source>
        <strain evidence="5">IB182363</strain>
    </source>
</reference>
<dbReference type="InterPro" id="IPR036390">
    <property type="entry name" value="WH_DNA-bd_sf"/>
</dbReference>
<feature type="domain" description="HTH marR-type" evidence="4">
    <location>
        <begin position="13"/>
        <end position="59"/>
    </location>
</feature>
<dbReference type="Pfam" id="PF01047">
    <property type="entry name" value="MarR"/>
    <property type="match status" value="1"/>
</dbReference>
<dbReference type="Gene3D" id="3.30.420.40">
    <property type="match status" value="2"/>
</dbReference>
<dbReference type="InterPro" id="IPR036388">
    <property type="entry name" value="WH-like_DNA-bd_sf"/>
</dbReference>
<dbReference type="SUPFAM" id="SSF53067">
    <property type="entry name" value="Actin-like ATPase domain"/>
    <property type="match status" value="1"/>
</dbReference>
<accession>A0A927H080</accession>
<dbReference type="InterPro" id="IPR043129">
    <property type="entry name" value="ATPase_NBD"/>
</dbReference>
<sequence length="384" mass="42275">MREEIMNNIMKALNEREIEALRWIRRHDGISRKALAEAMGLSQASITNMSKELIDRQYVVEGERVGQGMGRKEVMLQINPNKFRYLGIDIGGYLFRIALSDSNLTIIREQVCLIEEFKRDKDPLPAMLDKIKRFLEDAGISAAEIDAAGIGVSGIVDAARRRIVNVPNIADWEELDIVSVFERHLGCPVFLDESGRAMAVAEKVFGQAKSVNDFIIVHIAYSIVAGITINGQLLRGFNNVGGLLGHITADERAGRCLCGNYGCLENLVTFPMIKSAYQRESGNQESVLDALKKNDKTAIDVCISAGKAIGIALSNTVNLFNPEVIYISGPVFENLPIVFEETKRTILLRANRYATVNLRLLSSSYGHNQGMMGALALAGTSILA</sequence>
<dbReference type="PANTHER" id="PTHR18964">
    <property type="entry name" value="ROK (REPRESSOR, ORF, KINASE) FAMILY"/>
    <property type="match status" value="1"/>
</dbReference>
<comment type="function">
    <text evidence="1">Transcriptional repressor of xylose-utilizing enzymes.</text>
</comment>
<dbReference type="Proteomes" id="UP000639396">
    <property type="component" value="Unassembled WGS sequence"/>
</dbReference>
<gene>
    <name evidence="5" type="ORF">IDH45_09360</name>
</gene>
<dbReference type="AlphaFoldDB" id="A0A927H080"/>
<evidence type="ECO:0000259" key="4">
    <source>
        <dbReference type="Pfam" id="PF01047"/>
    </source>
</evidence>
<name>A0A927H080_9BACL</name>
<dbReference type="EMBL" id="JACXJA010000009">
    <property type="protein sequence ID" value="MBD2862189.1"/>
    <property type="molecule type" value="Genomic_DNA"/>
</dbReference>
<dbReference type="PANTHER" id="PTHR18964:SF149">
    <property type="entry name" value="BIFUNCTIONAL UDP-N-ACETYLGLUCOSAMINE 2-EPIMERASE_N-ACETYLMANNOSAMINE KINASE"/>
    <property type="match status" value="1"/>
</dbReference>
<dbReference type="CDD" id="cd00093">
    <property type="entry name" value="HTH_XRE"/>
    <property type="match status" value="1"/>
</dbReference>
<evidence type="ECO:0000313" key="5">
    <source>
        <dbReference type="EMBL" id="MBD2862189.1"/>
    </source>
</evidence>
<evidence type="ECO:0000256" key="2">
    <source>
        <dbReference type="ARBA" id="ARBA00006479"/>
    </source>
</evidence>
<organism evidence="5 6">
    <name type="scientific">Paenibacillus oceani</name>
    <dbReference type="NCBI Taxonomy" id="2772510"/>
    <lineage>
        <taxon>Bacteria</taxon>
        <taxon>Bacillati</taxon>
        <taxon>Bacillota</taxon>
        <taxon>Bacilli</taxon>
        <taxon>Bacillales</taxon>
        <taxon>Paenibacillaceae</taxon>
        <taxon>Paenibacillus</taxon>
    </lineage>
</organism>
<comment type="similarity">
    <text evidence="2">Belongs to the ROK (NagC/XylR) family.</text>
</comment>
<keyword evidence="3" id="KW-0859">Xylose metabolism</keyword>
<dbReference type="GO" id="GO:0003700">
    <property type="term" value="F:DNA-binding transcription factor activity"/>
    <property type="evidence" value="ECO:0007669"/>
    <property type="project" value="InterPro"/>
</dbReference>
<dbReference type="Gene3D" id="1.10.10.10">
    <property type="entry name" value="Winged helix-like DNA-binding domain superfamily/Winged helix DNA-binding domain"/>
    <property type="match status" value="1"/>
</dbReference>
<dbReference type="GO" id="GO:0042732">
    <property type="term" value="P:D-xylose metabolic process"/>
    <property type="evidence" value="ECO:0007669"/>
    <property type="project" value="UniProtKB-KW"/>
</dbReference>
<dbReference type="Pfam" id="PF00480">
    <property type="entry name" value="ROK"/>
    <property type="match status" value="1"/>
</dbReference>
<dbReference type="InterPro" id="IPR000835">
    <property type="entry name" value="HTH_MarR-typ"/>
</dbReference>
<evidence type="ECO:0000256" key="3">
    <source>
        <dbReference type="ARBA" id="ARBA00022629"/>
    </source>
</evidence>
<dbReference type="SUPFAM" id="SSF46785">
    <property type="entry name" value="Winged helix' DNA-binding domain"/>
    <property type="match status" value="1"/>
</dbReference>
<dbReference type="RefSeq" id="WP_190926862.1">
    <property type="nucleotide sequence ID" value="NZ_JACXJA010000009.1"/>
</dbReference>
<proteinExistence type="inferred from homology"/>
<evidence type="ECO:0000313" key="6">
    <source>
        <dbReference type="Proteomes" id="UP000639396"/>
    </source>
</evidence>
<evidence type="ECO:0000256" key="1">
    <source>
        <dbReference type="ARBA" id="ARBA00002486"/>
    </source>
</evidence>
<dbReference type="InterPro" id="IPR000600">
    <property type="entry name" value="ROK"/>
</dbReference>